<keyword evidence="3" id="KW-0285">Flavoprotein</keyword>
<keyword evidence="9" id="KW-1185">Reference proteome</keyword>
<dbReference type="Gene3D" id="1.10.540.10">
    <property type="entry name" value="Acyl-CoA dehydrogenase/oxidase, N-terminal domain"/>
    <property type="match status" value="1"/>
</dbReference>
<evidence type="ECO:0000259" key="7">
    <source>
        <dbReference type="Pfam" id="PF02771"/>
    </source>
</evidence>
<dbReference type="InterPro" id="IPR013786">
    <property type="entry name" value="AcylCoA_DH/ox_N"/>
</dbReference>
<name>A0ABP7I4J3_9ACTN</name>
<comment type="caution">
    <text evidence="8">The sequence shown here is derived from an EMBL/GenBank/DDBJ whole genome shotgun (WGS) entry which is preliminary data.</text>
</comment>
<dbReference type="PANTHER" id="PTHR43884:SF20">
    <property type="entry name" value="ACYL-COA DEHYDROGENASE FADE28"/>
    <property type="match status" value="1"/>
</dbReference>
<evidence type="ECO:0000313" key="8">
    <source>
        <dbReference type="EMBL" id="GAA3810654.1"/>
    </source>
</evidence>
<proteinExistence type="inferred from homology"/>
<evidence type="ECO:0000256" key="2">
    <source>
        <dbReference type="ARBA" id="ARBA00009347"/>
    </source>
</evidence>
<evidence type="ECO:0000256" key="5">
    <source>
        <dbReference type="ARBA" id="ARBA00023002"/>
    </source>
</evidence>
<dbReference type="Pfam" id="PF02771">
    <property type="entry name" value="Acyl-CoA_dh_N"/>
    <property type="match status" value="1"/>
</dbReference>
<keyword evidence="4" id="KW-0274">FAD</keyword>
<evidence type="ECO:0000256" key="3">
    <source>
        <dbReference type="ARBA" id="ARBA00022630"/>
    </source>
</evidence>
<dbReference type="Proteomes" id="UP001500888">
    <property type="component" value="Unassembled WGS sequence"/>
</dbReference>
<dbReference type="RefSeq" id="WP_344940181.1">
    <property type="nucleotide sequence ID" value="NZ_BAAAZR010000008.1"/>
</dbReference>
<dbReference type="SUPFAM" id="SSF47203">
    <property type="entry name" value="Acyl-CoA dehydrogenase C-terminal domain-like"/>
    <property type="match status" value="1"/>
</dbReference>
<feature type="domain" description="Acyl-CoA dehydrogenase/oxidase N-terminal" evidence="7">
    <location>
        <begin position="7"/>
        <end position="113"/>
    </location>
</feature>
<dbReference type="SUPFAM" id="SSF56645">
    <property type="entry name" value="Acyl-CoA dehydrogenase NM domain-like"/>
    <property type="match status" value="1"/>
</dbReference>
<dbReference type="InterPro" id="IPR009100">
    <property type="entry name" value="AcylCoA_DH/oxidase_NM_dom_sf"/>
</dbReference>
<feature type="domain" description="Acyl-CoA dehydrogenase/oxidase C-terminal" evidence="6">
    <location>
        <begin position="192"/>
        <end position="325"/>
    </location>
</feature>
<protein>
    <submittedName>
        <fullName evidence="8">Acyl-CoA dehydrogenase family protein</fullName>
    </submittedName>
</protein>
<dbReference type="InterPro" id="IPR009075">
    <property type="entry name" value="AcylCo_DH/oxidase_C"/>
</dbReference>
<comment type="similarity">
    <text evidence="2">Belongs to the acyl-CoA dehydrogenase family.</text>
</comment>
<organism evidence="8 9">
    <name type="scientific">Sphaerisporangium flaviroseum</name>
    <dbReference type="NCBI Taxonomy" id="509199"/>
    <lineage>
        <taxon>Bacteria</taxon>
        <taxon>Bacillati</taxon>
        <taxon>Actinomycetota</taxon>
        <taxon>Actinomycetes</taxon>
        <taxon>Streptosporangiales</taxon>
        <taxon>Streptosporangiaceae</taxon>
        <taxon>Sphaerisporangium</taxon>
    </lineage>
</organism>
<evidence type="ECO:0000259" key="6">
    <source>
        <dbReference type="Pfam" id="PF00441"/>
    </source>
</evidence>
<comment type="cofactor">
    <cofactor evidence="1">
        <name>FAD</name>
        <dbReference type="ChEBI" id="CHEBI:57692"/>
    </cofactor>
</comment>
<gene>
    <name evidence="8" type="ORF">GCM10022226_33860</name>
</gene>
<dbReference type="PANTHER" id="PTHR43884">
    <property type="entry name" value="ACYL-COA DEHYDROGENASE"/>
    <property type="match status" value="1"/>
</dbReference>
<dbReference type="Pfam" id="PF00441">
    <property type="entry name" value="Acyl-CoA_dh_1"/>
    <property type="match status" value="1"/>
</dbReference>
<evidence type="ECO:0000256" key="1">
    <source>
        <dbReference type="ARBA" id="ARBA00001974"/>
    </source>
</evidence>
<reference evidence="9" key="1">
    <citation type="journal article" date="2019" name="Int. J. Syst. Evol. Microbiol.">
        <title>The Global Catalogue of Microorganisms (GCM) 10K type strain sequencing project: providing services to taxonomists for standard genome sequencing and annotation.</title>
        <authorList>
            <consortium name="The Broad Institute Genomics Platform"/>
            <consortium name="The Broad Institute Genome Sequencing Center for Infectious Disease"/>
            <person name="Wu L."/>
            <person name="Ma J."/>
        </authorList>
    </citation>
    <scope>NUCLEOTIDE SEQUENCE [LARGE SCALE GENOMIC DNA]</scope>
    <source>
        <strain evidence="9">JCM 16908</strain>
    </source>
</reference>
<keyword evidence="5" id="KW-0560">Oxidoreductase</keyword>
<evidence type="ECO:0000256" key="4">
    <source>
        <dbReference type="ARBA" id="ARBA00022827"/>
    </source>
</evidence>
<dbReference type="InterPro" id="IPR037069">
    <property type="entry name" value="AcylCoA_DH/ox_N_sf"/>
</dbReference>
<evidence type="ECO:0000313" key="9">
    <source>
        <dbReference type="Proteomes" id="UP001500888"/>
    </source>
</evidence>
<sequence length="336" mass="35184">MNFAFNDDQLALAATVKDVLRAHCPPRAVREAGLGGDRTPAWPHLAKLGLFGVLVPERHGGLGLGMTDAVLAFEETGRAALPGPIAETAAAAPVLLATDPAASASALPGVAAGTTRASVRLGDQVYAPDADLADLLILEQDGEVHAVPADAVRLTPQPGVDPVRRLFTVAFDPSPRTRLAHARPAALRAVTVAVAAQLIGLSRHLLETTVVYARARKQFGTPVGGFQAVKHQLADVAIAIDFAAPLVYAAALATDRDLPSADRDVSAAKAAAGEAADRAARVALQVHGAIGYTDELDLRLWLVRVWSLASAYGNTGLHRSRLRSAILGTPELRRWP</sequence>
<dbReference type="Gene3D" id="1.20.140.10">
    <property type="entry name" value="Butyryl-CoA Dehydrogenase, subunit A, domain 3"/>
    <property type="match status" value="1"/>
</dbReference>
<accession>A0ABP7I4J3</accession>
<dbReference type="InterPro" id="IPR036250">
    <property type="entry name" value="AcylCo_DH-like_C"/>
</dbReference>
<dbReference type="EMBL" id="BAAAZR010000008">
    <property type="protein sequence ID" value="GAA3810654.1"/>
    <property type="molecule type" value="Genomic_DNA"/>
</dbReference>